<dbReference type="STRING" id="402600.SAMN05216188_110176"/>
<dbReference type="Gene3D" id="1.10.1740.10">
    <property type="match status" value="1"/>
</dbReference>
<gene>
    <name evidence="8" type="ORF">SAMN05216188_110176</name>
</gene>
<keyword evidence="9" id="KW-1185">Reference proteome</keyword>
<proteinExistence type="inferred from homology"/>
<keyword evidence="2" id="KW-0805">Transcription regulation</keyword>
<dbReference type="PANTHER" id="PTHR43133">
    <property type="entry name" value="RNA POLYMERASE ECF-TYPE SIGMA FACTO"/>
    <property type="match status" value="1"/>
</dbReference>
<feature type="compositionally biased region" description="Polar residues" evidence="6">
    <location>
        <begin position="394"/>
        <end position="406"/>
    </location>
</feature>
<protein>
    <submittedName>
        <fullName evidence="8">RNA polymerase sigma factor, sigma-70 family</fullName>
    </submittedName>
</protein>
<evidence type="ECO:0000256" key="6">
    <source>
        <dbReference type="SAM" id="MobiDB-lite"/>
    </source>
</evidence>
<evidence type="ECO:0000313" key="8">
    <source>
        <dbReference type="EMBL" id="SER34541.1"/>
    </source>
</evidence>
<organism evidence="8 9">
    <name type="scientific">Lentzea xinjiangensis</name>
    <dbReference type="NCBI Taxonomy" id="402600"/>
    <lineage>
        <taxon>Bacteria</taxon>
        <taxon>Bacillati</taxon>
        <taxon>Actinomycetota</taxon>
        <taxon>Actinomycetes</taxon>
        <taxon>Pseudonocardiales</taxon>
        <taxon>Pseudonocardiaceae</taxon>
        <taxon>Lentzea</taxon>
    </lineage>
</organism>
<dbReference type="InterPro" id="IPR036388">
    <property type="entry name" value="WH-like_DNA-bd_sf"/>
</dbReference>
<dbReference type="Proteomes" id="UP000199352">
    <property type="component" value="Unassembled WGS sequence"/>
</dbReference>
<evidence type="ECO:0000256" key="5">
    <source>
        <dbReference type="ARBA" id="ARBA00023163"/>
    </source>
</evidence>
<name>A0A1H9NF94_9PSEU</name>
<dbReference type="SMART" id="SM00421">
    <property type="entry name" value="HTH_LUXR"/>
    <property type="match status" value="1"/>
</dbReference>
<dbReference type="Pfam" id="PF04542">
    <property type="entry name" value="Sigma70_r2"/>
    <property type="match status" value="1"/>
</dbReference>
<keyword evidence="5" id="KW-0804">Transcription</keyword>
<evidence type="ECO:0000256" key="4">
    <source>
        <dbReference type="ARBA" id="ARBA00023125"/>
    </source>
</evidence>
<evidence type="ECO:0000256" key="2">
    <source>
        <dbReference type="ARBA" id="ARBA00023015"/>
    </source>
</evidence>
<dbReference type="InterPro" id="IPR007627">
    <property type="entry name" value="RNA_pol_sigma70_r2"/>
</dbReference>
<keyword evidence="4" id="KW-0238">DNA-binding</keyword>
<feature type="region of interest" description="Disordered" evidence="6">
    <location>
        <begin position="226"/>
        <end position="420"/>
    </location>
</feature>
<evidence type="ECO:0000259" key="7">
    <source>
        <dbReference type="SMART" id="SM00421"/>
    </source>
</evidence>
<dbReference type="InterPro" id="IPR039425">
    <property type="entry name" value="RNA_pol_sigma-70-like"/>
</dbReference>
<dbReference type="AlphaFoldDB" id="A0A1H9NF94"/>
<dbReference type="Gene3D" id="1.10.10.10">
    <property type="entry name" value="Winged helix-like DNA-binding domain superfamily/Winged helix DNA-binding domain"/>
    <property type="match status" value="1"/>
</dbReference>
<keyword evidence="3" id="KW-0731">Sigma factor</keyword>
<dbReference type="OrthoDB" id="3701204at2"/>
<feature type="compositionally biased region" description="Low complexity" evidence="6">
    <location>
        <begin position="305"/>
        <end position="318"/>
    </location>
</feature>
<evidence type="ECO:0000256" key="3">
    <source>
        <dbReference type="ARBA" id="ARBA00023082"/>
    </source>
</evidence>
<dbReference type="GO" id="GO:0003677">
    <property type="term" value="F:DNA binding"/>
    <property type="evidence" value="ECO:0007669"/>
    <property type="project" value="UniProtKB-KW"/>
</dbReference>
<evidence type="ECO:0000256" key="1">
    <source>
        <dbReference type="ARBA" id="ARBA00010641"/>
    </source>
</evidence>
<dbReference type="SUPFAM" id="SSF88946">
    <property type="entry name" value="Sigma2 domain of RNA polymerase sigma factors"/>
    <property type="match status" value="1"/>
</dbReference>
<dbReference type="InterPro" id="IPR013324">
    <property type="entry name" value="RNA_pol_sigma_r3/r4-like"/>
</dbReference>
<comment type="similarity">
    <text evidence="1">Belongs to the sigma-70 factor family. ECF subfamily.</text>
</comment>
<dbReference type="GO" id="GO:0006352">
    <property type="term" value="P:DNA-templated transcription initiation"/>
    <property type="evidence" value="ECO:0007669"/>
    <property type="project" value="InterPro"/>
</dbReference>
<feature type="domain" description="HTH luxR-type" evidence="7">
    <location>
        <begin position="110"/>
        <end position="167"/>
    </location>
</feature>
<dbReference type="SUPFAM" id="SSF88659">
    <property type="entry name" value="Sigma3 and sigma4 domains of RNA polymerase sigma factors"/>
    <property type="match status" value="1"/>
</dbReference>
<dbReference type="PANTHER" id="PTHR43133:SF8">
    <property type="entry name" value="RNA POLYMERASE SIGMA FACTOR HI_1459-RELATED"/>
    <property type="match status" value="1"/>
</dbReference>
<reference evidence="9" key="1">
    <citation type="submission" date="2016-10" db="EMBL/GenBank/DDBJ databases">
        <authorList>
            <person name="Varghese N."/>
            <person name="Submissions S."/>
        </authorList>
    </citation>
    <scope>NUCLEOTIDE SEQUENCE [LARGE SCALE GENOMIC DNA]</scope>
    <source>
        <strain evidence="9">CGMCC 4.3525</strain>
    </source>
</reference>
<sequence>MQAEDLAQAAEQAVRHCRRAGLSRQEAEDCVQDAVVALLARHAENPDAQPVTAVPAWLAVTARRRFLDRLRHAECEQRVLARLHAHTPPETDPGDVLADQALAVWLARSLERLPHSTQRVCRMIATGATVTDTAGRLGITPRAVQSHLARARLLLRALAAGAAAVLADTAVRLARPVVAAAATPVTAAAMTAAVTLLPHHGPLPAHIPPQNPAVAVHVPTTVASAIQPRTTRAFPVDRDHDTPQAGTAPPANTVVTSALGGAASPVVTDPTPATDDSGSGADATRTAPGQDPLFDTTSTLPRAHPSSSRPSGPIRSRSNPTATDRVETPRSIPMSVTIPVRTAPIGVPAPQGEQPARNLRHPKAPAHHAVGTSRPERQGVDRSVPTDTTHEQRGTGSINHVASGTRSCARRQGVTGLEAC</sequence>
<dbReference type="EMBL" id="FOFR01000010">
    <property type="protein sequence ID" value="SER34541.1"/>
    <property type="molecule type" value="Genomic_DNA"/>
</dbReference>
<dbReference type="InterPro" id="IPR013325">
    <property type="entry name" value="RNA_pol_sigma_r2"/>
</dbReference>
<evidence type="ECO:0000313" key="9">
    <source>
        <dbReference type="Proteomes" id="UP000199352"/>
    </source>
</evidence>
<accession>A0A1H9NF94</accession>
<dbReference type="GO" id="GO:0016987">
    <property type="term" value="F:sigma factor activity"/>
    <property type="evidence" value="ECO:0007669"/>
    <property type="project" value="UniProtKB-KW"/>
</dbReference>
<dbReference type="InterPro" id="IPR000792">
    <property type="entry name" value="Tscrpt_reg_LuxR_C"/>
</dbReference>
<dbReference type="RefSeq" id="WP_089953498.1">
    <property type="nucleotide sequence ID" value="NZ_FOFR01000010.1"/>
</dbReference>